<keyword evidence="3" id="KW-1185">Reference proteome</keyword>
<dbReference type="SUPFAM" id="SSF49899">
    <property type="entry name" value="Concanavalin A-like lectins/glucanases"/>
    <property type="match status" value="1"/>
</dbReference>
<dbReference type="EMBL" id="DS469740">
    <property type="protein sequence ID" value="EDO34180.1"/>
    <property type="molecule type" value="Genomic_DNA"/>
</dbReference>
<evidence type="ECO:0000256" key="1">
    <source>
        <dbReference type="SAM" id="SignalP"/>
    </source>
</evidence>
<dbReference type="Proteomes" id="UP000001593">
    <property type="component" value="Unassembled WGS sequence"/>
</dbReference>
<feature type="chain" id="PRO_5002715406" description="3-keto-disaccharide hydrolase domain-containing protein" evidence="1">
    <location>
        <begin position="22"/>
        <end position="748"/>
    </location>
</feature>
<protein>
    <recommendedName>
        <fullName evidence="4">3-keto-disaccharide hydrolase domain-containing protein</fullName>
    </recommendedName>
</protein>
<feature type="signal peptide" evidence="1">
    <location>
        <begin position="1"/>
        <end position="21"/>
    </location>
</feature>
<evidence type="ECO:0000313" key="2">
    <source>
        <dbReference type="EMBL" id="EDO34180.1"/>
    </source>
</evidence>
<evidence type="ECO:0000313" key="3">
    <source>
        <dbReference type="Proteomes" id="UP000001593"/>
    </source>
</evidence>
<dbReference type="AlphaFoldDB" id="A7SQ30"/>
<dbReference type="HOGENOM" id="CLU_371869_0_0_1"/>
<keyword evidence="1" id="KW-0732">Signal</keyword>
<proteinExistence type="predicted"/>
<dbReference type="Gene3D" id="2.60.120.560">
    <property type="entry name" value="Exo-inulinase, domain 1"/>
    <property type="match status" value="3"/>
</dbReference>
<name>A7SQ30_NEMVE</name>
<dbReference type="InParanoid" id="A7SQ30"/>
<reference evidence="2 3" key="1">
    <citation type="journal article" date="2007" name="Science">
        <title>Sea anemone genome reveals ancestral eumetazoan gene repertoire and genomic organization.</title>
        <authorList>
            <person name="Putnam N.H."/>
            <person name="Srivastava M."/>
            <person name="Hellsten U."/>
            <person name="Dirks B."/>
            <person name="Chapman J."/>
            <person name="Salamov A."/>
            <person name="Terry A."/>
            <person name="Shapiro H."/>
            <person name="Lindquist E."/>
            <person name="Kapitonov V.V."/>
            <person name="Jurka J."/>
            <person name="Genikhovich G."/>
            <person name="Grigoriev I.V."/>
            <person name="Lucas S.M."/>
            <person name="Steele R.E."/>
            <person name="Finnerty J.R."/>
            <person name="Technau U."/>
            <person name="Martindale M.Q."/>
            <person name="Rokhsar D.S."/>
        </authorList>
    </citation>
    <scope>NUCLEOTIDE SEQUENCE [LARGE SCALE GENOMIC DNA]</scope>
    <source>
        <strain evidence="3">CH2 X CH6</strain>
    </source>
</reference>
<dbReference type="KEGG" id="nve:5505442"/>
<sequence>MQLVLGLLALSCAAGLQSAEGAKYDVLSCHSFNLANNQYEQYADHGSWPASGFCRAIRSQTLPVGAHYSYEASVSLYNVRGRGGVNFGHLGLAYNALDANNFDFVYFRPHSSGGCFQTGYVINGIPTFPADSVSSACPSGPPRGGAWFQAKVLVQGTKARIFLDNKLIREVSTHYRPYGRAGVIVANGYKNVIYFKNFEIKGISKSYPFPARSCMATHTLPGYYLLDADHGTWPRSGFCRTLLKPALPGSSYRVSAKFLNLIGRDGVNFGHLGLMFNAKDINNFDFVYFRPHSAGGCYQTGYVVNGVPNLSGAFSGPCSGGPPLGGKWFSAHVDVIGTRGKIFLGKILVATITTHFPAKVQGGVIVANGYKNVIYFKEYKIKKLSDGLPFPSRSCRATLRGPGYYELDAAHGTWPASGFCRVLMPKSLHTKEYSVSVDLYNVNGWKGVNSGHLGLMYNAKDIDNFEFVYFRPHWVAGCYQTGYVKNGVPVFDNLAVNRPCVNGPPKGQTWFTAKVSVEGASVKIYRDNVYLSSVPTRFTPTPKGGVIVANGYQNVIYYRDFRLRPLNQPIPFLTTQCISAAQKGSGYTLHGTNGAWPGSGFCRALYDEVIAGSGYTISADFYNVRGRSSSQSSGVGHLGIMFNAKDLNNFDFIYFRPHWVNGCVQPGYVQTNVVHTTSTFPCSNGPPATGTWFNIKVVVAGSQARVYRDGVLVRTISAHFSALASGGVVVANGYDNVIEFKNFNVVKN</sequence>
<organism evidence="2 3">
    <name type="scientific">Nematostella vectensis</name>
    <name type="common">Starlet sea anemone</name>
    <dbReference type="NCBI Taxonomy" id="45351"/>
    <lineage>
        <taxon>Eukaryota</taxon>
        <taxon>Metazoa</taxon>
        <taxon>Cnidaria</taxon>
        <taxon>Anthozoa</taxon>
        <taxon>Hexacorallia</taxon>
        <taxon>Actiniaria</taxon>
        <taxon>Edwardsiidae</taxon>
        <taxon>Nematostella</taxon>
    </lineage>
</organism>
<gene>
    <name evidence="2" type="ORF">NEMVEDRAFT_v1g246689</name>
</gene>
<dbReference type="InterPro" id="IPR013320">
    <property type="entry name" value="ConA-like_dom_sf"/>
</dbReference>
<evidence type="ECO:0008006" key="4">
    <source>
        <dbReference type="Google" id="ProtNLM"/>
    </source>
</evidence>
<accession>A7SQ30</accession>